<organism evidence="1 2">
    <name type="scientific">Pseudoroseomonas cervicalis ATCC 49957</name>
    <dbReference type="NCBI Taxonomy" id="525371"/>
    <lineage>
        <taxon>Bacteria</taxon>
        <taxon>Pseudomonadati</taxon>
        <taxon>Pseudomonadota</taxon>
        <taxon>Alphaproteobacteria</taxon>
        <taxon>Acetobacterales</taxon>
        <taxon>Roseomonadaceae</taxon>
        <taxon>Roseomonas</taxon>
    </lineage>
</organism>
<evidence type="ECO:0008006" key="3">
    <source>
        <dbReference type="Google" id="ProtNLM"/>
    </source>
</evidence>
<dbReference type="RefSeq" id="WP_007001908.1">
    <property type="nucleotide sequence ID" value="NZ_GG770777.1"/>
</dbReference>
<accession>D5RP66</accession>
<dbReference type="AlphaFoldDB" id="D5RP66"/>
<dbReference type="Proteomes" id="UP000005324">
    <property type="component" value="Unassembled WGS sequence"/>
</dbReference>
<protein>
    <recommendedName>
        <fullName evidence="3">DUF1217 domain-containing protein</fullName>
    </recommendedName>
</protein>
<proteinExistence type="predicted"/>
<reference evidence="1 2" key="1">
    <citation type="submission" date="2010-04" db="EMBL/GenBank/DDBJ databases">
        <authorList>
            <person name="Qin X."/>
            <person name="Bachman B."/>
            <person name="Battles P."/>
            <person name="Bell A."/>
            <person name="Bess C."/>
            <person name="Bickham C."/>
            <person name="Chaboub L."/>
            <person name="Chen D."/>
            <person name="Coyle M."/>
            <person name="Deiros D.R."/>
            <person name="Dinh H."/>
            <person name="Forbes L."/>
            <person name="Fowler G."/>
            <person name="Francisco L."/>
            <person name="Fu Q."/>
            <person name="Gubbala S."/>
            <person name="Hale W."/>
            <person name="Han Y."/>
            <person name="Hemphill L."/>
            <person name="Highlander S.K."/>
            <person name="Hirani K."/>
            <person name="Hogues M."/>
            <person name="Jackson L."/>
            <person name="Jakkamsetti A."/>
            <person name="Javaid M."/>
            <person name="Jiang H."/>
            <person name="Korchina V."/>
            <person name="Kovar C."/>
            <person name="Lara F."/>
            <person name="Lee S."/>
            <person name="Mata R."/>
            <person name="Mathew T."/>
            <person name="Moen C."/>
            <person name="Morales K."/>
            <person name="Munidasa M."/>
            <person name="Nazareth L."/>
            <person name="Ngo R."/>
            <person name="Nguyen L."/>
            <person name="Okwuonu G."/>
            <person name="Ongeri F."/>
            <person name="Patil S."/>
            <person name="Petrosino J."/>
            <person name="Pham C."/>
            <person name="Pham P."/>
            <person name="Pu L.-L."/>
            <person name="Puazo M."/>
            <person name="Raj R."/>
            <person name="Reid J."/>
            <person name="Rouhana J."/>
            <person name="Saada N."/>
            <person name="Shang Y."/>
            <person name="Simmons D."/>
            <person name="Thornton R."/>
            <person name="Warren J."/>
            <person name="Weissenberger G."/>
            <person name="Zhang J."/>
            <person name="Zhang L."/>
            <person name="Zhou C."/>
            <person name="Zhu D."/>
            <person name="Muzny D."/>
            <person name="Worley K."/>
            <person name="Gibbs R."/>
        </authorList>
    </citation>
    <scope>NUCLEOTIDE SEQUENCE [LARGE SCALE GENOMIC DNA]</scope>
    <source>
        <strain evidence="1 2">ATCC 49957</strain>
    </source>
</reference>
<dbReference type="InterPro" id="IPR023157">
    <property type="entry name" value="AGR-C-984p-like_sf"/>
</dbReference>
<dbReference type="OrthoDB" id="7315599at2"/>
<sequence length="256" mass="28146">MPINPYIGVLFGYGSDGGTVMSGSERIGLYKQTLKNEDKATERLSKDAAITRDLDRLQKAIDKAKSPEELLKDPTARRVLLESFGLAGQENNVGLAVKALTADLSKDGNLPSRLTNKAWSAAATTLDFAKSGLDKLRDPKVFAEIRANYIEYKRVDEVSAQSQPVADALHVRSMEDKTPGVYNILGDKILRRVALTLAGLPETIAFQSIESQARQLEKRIDLKQFATPEGREKLIQRYLVMAGDETTSASLISYTV</sequence>
<name>D5RP66_9PROT</name>
<keyword evidence="2" id="KW-1185">Reference proteome</keyword>
<dbReference type="EMBL" id="ADVL01000616">
    <property type="protein sequence ID" value="EFH10904.1"/>
    <property type="molecule type" value="Genomic_DNA"/>
</dbReference>
<gene>
    <name evidence="1" type="ORF">HMPREF0731_2877</name>
</gene>
<comment type="caution">
    <text evidence="1">The sequence shown here is derived from an EMBL/GenBank/DDBJ whole genome shotgun (WGS) entry which is preliminary data.</text>
</comment>
<dbReference type="HOGENOM" id="CLU_1085373_0_0_5"/>
<dbReference type="SUPFAM" id="SSF158837">
    <property type="entry name" value="AGR C 984p-like"/>
    <property type="match status" value="1"/>
</dbReference>
<evidence type="ECO:0000313" key="2">
    <source>
        <dbReference type="Proteomes" id="UP000005324"/>
    </source>
</evidence>
<dbReference type="Gene3D" id="1.10.3700.10">
    <property type="entry name" value="AGR C 984p-like"/>
    <property type="match status" value="1"/>
</dbReference>
<dbReference type="Pfam" id="PF06748">
    <property type="entry name" value="DUF1217"/>
    <property type="match status" value="1"/>
</dbReference>
<evidence type="ECO:0000313" key="1">
    <source>
        <dbReference type="EMBL" id="EFH10904.1"/>
    </source>
</evidence>
<dbReference type="InterPro" id="IPR010626">
    <property type="entry name" value="DUF1217"/>
</dbReference>